<dbReference type="HOGENOM" id="CLU_1066211_0_0_1"/>
<gene>
    <name evidence="1" type="ORF">SERLADRAFT_432289</name>
</gene>
<reference evidence="1" key="1">
    <citation type="submission" date="2011-04" db="EMBL/GenBank/DDBJ databases">
        <title>Evolution of plant cell wall degrading machinery underlies the functional diversity of forest fungi.</title>
        <authorList>
            <consortium name="US DOE Joint Genome Institute (JGI-PGF)"/>
            <person name="Eastwood D.C."/>
            <person name="Floudas D."/>
            <person name="Binder M."/>
            <person name="Majcherczyk A."/>
            <person name="Schneider P."/>
            <person name="Aerts A."/>
            <person name="Asiegbu F.O."/>
            <person name="Baker S.E."/>
            <person name="Barry K."/>
            <person name="Bendiksby M."/>
            <person name="Blumentritt M."/>
            <person name="Coutinho P.M."/>
            <person name="Cullen D."/>
            <person name="Cullen D."/>
            <person name="Gathman A."/>
            <person name="Goodell B."/>
            <person name="Henrissat B."/>
            <person name="Ihrmark K."/>
            <person name="Kauserud H."/>
            <person name="Kohler A."/>
            <person name="LaButti K."/>
            <person name="Lapidus A."/>
            <person name="Lavin J.L."/>
            <person name="Lee Y.-H."/>
            <person name="Lindquist E."/>
            <person name="Lilly W."/>
            <person name="Lucas S."/>
            <person name="Morin E."/>
            <person name="Murat C."/>
            <person name="Oguiza J.A."/>
            <person name="Park J."/>
            <person name="Pisabarro A.G."/>
            <person name="Riley R."/>
            <person name="Rosling A."/>
            <person name="Salamov A."/>
            <person name="Schmidt O."/>
            <person name="Schmutz J."/>
            <person name="Skrede I."/>
            <person name="Stenlid J."/>
            <person name="Wiebenga A."/>
            <person name="Xie X."/>
            <person name="Kues U."/>
            <person name="Hibbett D.S."/>
            <person name="Hoffmeister D."/>
            <person name="Hogberg N."/>
            <person name="Martin F."/>
            <person name="Grigoriev I.V."/>
            <person name="Watkinson S.C."/>
        </authorList>
    </citation>
    <scope>NUCLEOTIDE SEQUENCE</scope>
    <source>
        <strain evidence="1">S7.9</strain>
    </source>
</reference>
<evidence type="ECO:0000313" key="1">
    <source>
        <dbReference type="EMBL" id="EGO30683.1"/>
    </source>
</evidence>
<dbReference type="OrthoDB" id="2690740at2759"/>
<accession>F8NEP9</accession>
<dbReference type="GeneID" id="18813963"/>
<dbReference type="EMBL" id="GL945428">
    <property type="protein sequence ID" value="EGO30683.1"/>
    <property type="molecule type" value="Genomic_DNA"/>
</dbReference>
<organism>
    <name type="scientific">Serpula lacrymans var. lacrymans (strain S7.9)</name>
    <name type="common">Dry rot fungus</name>
    <dbReference type="NCBI Taxonomy" id="578457"/>
    <lineage>
        <taxon>Eukaryota</taxon>
        <taxon>Fungi</taxon>
        <taxon>Dikarya</taxon>
        <taxon>Basidiomycota</taxon>
        <taxon>Agaricomycotina</taxon>
        <taxon>Agaricomycetes</taxon>
        <taxon>Agaricomycetidae</taxon>
        <taxon>Boletales</taxon>
        <taxon>Coniophorineae</taxon>
        <taxon>Serpulaceae</taxon>
        <taxon>Serpula</taxon>
    </lineage>
</organism>
<dbReference type="RefSeq" id="XP_007312567.1">
    <property type="nucleotide sequence ID" value="XM_007312505.1"/>
</dbReference>
<dbReference type="Proteomes" id="UP000008064">
    <property type="component" value="Unassembled WGS sequence"/>
</dbReference>
<dbReference type="AlphaFoldDB" id="F8NEP9"/>
<name>F8NEP9_SERL9</name>
<protein>
    <submittedName>
        <fullName evidence="1">Uncharacterized protein</fullName>
    </submittedName>
</protein>
<proteinExistence type="predicted"/>
<sequence length="261" mass="29386">MSEYATLSLALNSVPNSLSTVSTMQKLHMSPAQQTNFSWLAFNWQVSISRMEGTLLWDLANLLQSPILTNNVWTECKQEHAEKGDRINNADDLQSQLRRHYKKGMKISDGIYICIPMDAIPNSLVDIHNSDETLMAFIRTSLPAKTQNSLTDNLLAVFGTVDLLTETNTRIDADSTFQALHLLWYNRHCTKGYEAPSDIPPSMLDRVGCVHTNHSQMIPSISKDVKDNQKMFQSLKIIFKELYSVSDSDCLSKAKGVRCVV</sequence>
<dbReference type="KEGG" id="sla:SERLADRAFT_432289"/>